<evidence type="ECO:0000313" key="1">
    <source>
        <dbReference type="EMBL" id="EQB43086.1"/>
    </source>
</evidence>
<organism evidence="1 2">
    <name type="scientific">Colletotrichum gloeosporioides (strain Cg-14)</name>
    <name type="common">Anthracnose fungus</name>
    <name type="synonym">Glomerella cingulata</name>
    <dbReference type="NCBI Taxonomy" id="1237896"/>
    <lineage>
        <taxon>Eukaryota</taxon>
        <taxon>Fungi</taxon>
        <taxon>Dikarya</taxon>
        <taxon>Ascomycota</taxon>
        <taxon>Pezizomycotina</taxon>
        <taxon>Sordariomycetes</taxon>
        <taxon>Hypocreomycetidae</taxon>
        <taxon>Glomerellales</taxon>
        <taxon>Glomerellaceae</taxon>
        <taxon>Colletotrichum</taxon>
        <taxon>Colletotrichum gloeosporioides species complex</taxon>
    </lineage>
</organism>
<proteinExistence type="predicted"/>
<sequence>MASLSDFIGSEPIPCPTSAPEAFSFFRPLSYYSAF</sequence>
<dbReference type="EMBL" id="AMYD01004499">
    <property type="protein sequence ID" value="EQB43086.1"/>
    <property type="molecule type" value="Genomic_DNA"/>
</dbReference>
<dbReference type="AlphaFoldDB" id="T0KUY1"/>
<name>T0KUY1_COLGC</name>
<dbReference type="HOGENOM" id="CLU_220656_0_0_1"/>
<comment type="caution">
    <text evidence="1">The sequence shown here is derived from an EMBL/GenBank/DDBJ whole genome shotgun (WGS) entry which is preliminary data.</text>
</comment>
<gene>
    <name evidence="1" type="ORF">CGLO_18320</name>
</gene>
<accession>T0KUY1</accession>
<protein>
    <submittedName>
        <fullName evidence="1">Uncharacterized protein</fullName>
    </submittedName>
</protein>
<dbReference type="Proteomes" id="UP000015530">
    <property type="component" value="Unassembled WGS sequence"/>
</dbReference>
<evidence type="ECO:0000313" key="2">
    <source>
        <dbReference type="Proteomes" id="UP000015530"/>
    </source>
</evidence>
<reference evidence="2" key="1">
    <citation type="journal article" date="2013" name="Mol. Plant Microbe Interact.">
        <title>Global aspects of pacC regulation of pathogenicity genes in Colletotrichum gloeosporioides as revealed by transcriptome analysis.</title>
        <authorList>
            <person name="Alkan N."/>
            <person name="Meng X."/>
            <person name="Friedlander G."/>
            <person name="Reuveni E."/>
            <person name="Sukno S."/>
            <person name="Sherman A."/>
            <person name="Thon M."/>
            <person name="Fluhr R."/>
            <person name="Prusky D."/>
        </authorList>
    </citation>
    <scope>NUCLEOTIDE SEQUENCE [LARGE SCALE GENOMIC DNA]</scope>
    <source>
        <strain evidence="2">Cg-14</strain>
    </source>
</reference>